<name>A0AAV6PE05_SOLSE</name>
<gene>
    <name evidence="1" type="ORF">JOB18_042231</name>
</gene>
<dbReference type="EMBL" id="JAGKHQ010001374">
    <property type="protein sequence ID" value="KAG7457316.1"/>
    <property type="molecule type" value="Genomic_DNA"/>
</dbReference>
<dbReference type="AlphaFoldDB" id="A0AAV6PE05"/>
<comment type="caution">
    <text evidence="1">The sequence shown here is derived from an EMBL/GenBank/DDBJ whole genome shotgun (WGS) entry which is preliminary data.</text>
</comment>
<feature type="non-terminal residue" evidence="1">
    <location>
        <position position="1"/>
    </location>
</feature>
<protein>
    <submittedName>
        <fullName evidence="1">Uncharacterized protein</fullName>
    </submittedName>
</protein>
<dbReference type="Proteomes" id="UP000693946">
    <property type="component" value="Unassembled WGS sequence"/>
</dbReference>
<evidence type="ECO:0000313" key="2">
    <source>
        <dbReference type="Proteomes" id="UP000693946"/>
    </source>
</evidence>
<reference evidence="1 2" key="1">
    <citation type="journal article" date="2021" name="Sci. Rep.">
        <title>Chromosome anchoring in Senegalese sole (Solea senegalensis) reveals sex-associated markers and genome rearrangements in flatfish.</title>
        <authorList>
            <person name="Guerrero-Cozar I."/>
            <person name="Gomez-Garrido J."/>
            <person name="Berbel C."/>
            <person name="Martinez-Blanch J.F."/>
            <person name="Alioto T."/>
            <person name="Claros M.G."/>
            <person name="Gagnaire P.A."/>
            <person name="Manchado M."/>
        </authorList>
    </citation>
    <scope>NUCLEOTIDE SEQUENCE [LARGE SCALE GENOMIC DNA]</scope>
    <source>
        <strain evidence="1">Sse05_10M</strain>
    </source>
</reference>
<proteinExistence type="predicted"/>
<sequence length="74" mass="8334">SVSHGSDITLMASEVGFFPLTGQSFLCRQCQLDLIIAYQIQIMSAIDQVVYLELVQPRPAFRDHREITQDSTGF</sequence>
<accession>A0AAV6PE05</accession>
<keyword evidence="2" id="KW-1185">Reference proteome</keyword>
<organism evidence="1 2">
    <name type="scientific">Solea senegalensis</name>
    <name type="common">Senegalese sole</name>
    <dbReference type="NCBI Taxonomy" id="28829"/>
    <lineage>
        <taxon>Eukaryota</taxon>
        <taxon>Metazoa</taxon>
        <taxon>Chordata</taxon>
        <taxon>Craniata</taxon>
        <taxon>Vertebrata</taxon>
        <taxon>Euteleostomi</taxon>
        <taxon>Actinopterygii</taxon>
        <taxon>Neopterygii</taxon>
        <taxon>Teleostei</taxon>
        <taxon>Neoteleostei</taxon>
        <taxon>Acanthomorphata</taxon>
        <taxon>Carangaria</taxon>
        <taxon>Pleuronectiformes</taxon>
        <taxon>Pleuronectoidei</taxon>
        <taxon>Soleidae</taxon>
        <taxon>Solea</taxon>
    </lineage>
</organism>
<evidence type="ECO:0000313" key="1">
    <source>
        <dbReference type="EMBL" id="KAG7457316.1"/>
    </source>
</evidence>